<reference evidence="1 2" key="1">
    <citation type="journal article" date="2021" name="Nat. Plants">
        <title>The Taxus genome provides insights into paclitaxel biosynthesis.</title>
        <authorList>
            <person name="Xiong X."/>
            <person name="Gou J."/>
            <person name="Liao Q."/>
            <person name="Li Y."/>
            <person name="Zhou Q."/>
            <person name="Bi G."/>
            <person name="Li C."/>
            <person name="Du R."/>
            <person name="Wang X."/>
            <person name="Sun T."/>
            <person name="Guo L."/>
            <person name="Liang H."/>
            <person name="Lu P."/>
            <person name="Wu Y."/>
            <person name="Zhang Z."/>
            <person name="Ro D.K."/>
            <person name="Shang Y."/>
            <person name="Huang S."/>
            <person name="Yan J."/>
        </authorList>
    </citation>
    <scope>NUCLEOTIDE SEQUENCE [LARGE SCALE GENOMIC DNA]</scope>
    <source>
        <strain evidence="1">Ta-2019</strain>
    </source>
</reference>
<sequence length="79" mass="8358">MRQAHTGTQSPLNLQTAFGPIPGVTRGFNCVVGPGFVGSDRDPSFDARHIVSVSGLPFRAVVYSPPEARSGVTTPSFEQ</sequence>
<accession>A0AA38LHV9</accession>
<keyword evidence="2" id="KW-1185">Reference proteome</keyword>
<feature type="non-terminal residue" evidence="1">
    <location>
        <position position="79"/>
    </location>
</feature>
<name>A0AA38LHV9_TAXCH</name>
<comment type="caution">
    <text evidence="1">The sequence shown here is derived from an EMBL/GenBank/DDBJ whole genome shotgun (WGS) entry which is preliminary data.</text>
</comment>
<organism evidence="1 2">
    <name type="scientific">Taxus chinensis</name>
    <name type="common">Chinese yew</name>
    <name type="synonym">Taxus wallichiana var. chinensis</name>
    <dbReference type="NCBI Taxonomy" id="29808"/>
    <lineage>
        <taxon>Eukaryota</taxon>
        <taxon>Viridiplantae</taxon>
        <taxon>Streptophyta</taxon>
        <taxon>Embryophyta</taxon>
        <taxon>Tracheophyta</taxon>
        <taxon>Spermatophyta</taxon>
        <taxon>Pinopsida</taxon>
        <taxon>Pinidae</taxon>
        <taxon>Conifers II</taxon>
        <taxon>Cupressales</taxon>
        <taxon>Taxaceae</taxon>
        <taxon>Taxus</taxon>
    </lineage>
</organism>
<evidence type="ECO:0000313" key="2">
    <source>
        <dbReference type="Proteomes" id="UP000824469"/>
    </source>
</evidence>
<protein>
    <submittedName>
        <fullName evidence="1">Uncharacterized protein</fullName>
    </submittedName>
</protein>
<dbReference type="Proteomes" id="UP000824469">
    <property type="component" value="Unassembled WGS sequence"/>
</dbReference>
<gene>
    <name evidence="1" type="ORF">KI387_004692</name>
</gene>
<proteinExistence type="predicted"/>
<dbReference type="AlphaFoldDB" id="A0AA38LHV9"/>
<evidence type="ECO:0000313" key="1">
    <source>
        <dbReference type="EMBL" id="KAH9324514.1"/>
    </source>
</evidence>
<dbReference type="EMBL" id="JAHRHJ020000002">
    <property type="protein sequence ID" value="KAH9324514.1"/>
    <property type="molecule type" value="Genomic_DNA"/>
</dbReference>